<dbReference type="CDD" id="cd03809">
    <property type="entry name" value="GT4_MtfB-like"/>
    <property type="match status" value="1"/>
</dbReference>
<sequence>MNIVINAVLSYELPRGVGRYFNNLLPAIAEIDKENQYYVFYGKWMKEYDFLKIKQHNIHFIELDIKNSQLTRNFYLSIIFPLKCKKYNPDVLFLIDTQAIIIKPCKLVSTIHDLAEYVIPEKYSKKQAFIRRLIVKHQAKVSDKIITVSQYSKDDICNRFNISENRVAVIYNSVDTPETRDICQPENYFLFVSETERAKNLMGLLKAFSQLPTFIRDKFMIYVVGKKGNDYGNIIQEIKDKDIESKVKFFGYVSDEELMNLYAKAYAFIFPSLFEGFGLPILEAMSKGTPVLCSNTSSMPEVGGDAVITFDPYEPADLAQKILKIVQTPELRIEMINTGMERARKFNKDSVAKETLKVILGD</sequence>
<organism evidence="4 5">
    <name type="scientific">Perspicuibacillus lycopersici</name>
    <dbReference type="NCBI Taxonomy" id="1325689"/>
    <lineage>
        <taxon>Bacteria</taxon>
        <taxon>Bacillati</taxon>
        <taxon>Bacillota</taxon>
        <taxon>Bacilli</taxon>
        <taxon>Bacillales</taxon>
        <taxon>Bacillaceae</taxon>
        <taxon>Perspicuibacillus</taxon>
    </lineage>
</organism>
<dbReference type="RefSeq" id="WP_263072404.1">
    <property type="nucleotide sequence ID" value="NZ_JAOUSF010000002.1"/>
</dbReference>
<dbReference type="InterPro" id="IPR001296">
    <property type="entry name" value="Glyco_trans_1"/>
</dbReference>
<reference evidence="4" key="1">
    <citation type="submission" date="2022-10" db="EMBL/GenBank/DDBJ databases">
        <title>Description of Fervidibacillus gen. nov. in the family Fervidibacillaceae fam. nov. with two species, Fervidibacillus albus sp. nov., and Fervidibacillus halotolerans sp. nov., isolated from tidal flat sediments.</title>
        <authorList>
            <person name="Kwon K.K."/>
            <person name="Yang S.-H."/>
        </authorList>
    </citation>
    <scope>NUCLEOTIDE SEQUENCE</scope>
    <source>
        <strain evidence="4">JCM 19140</strain>
    </source>
</reference>
<accession>A0AAE3IRP8</accession>
<dbReference type="PANTHER" id="PTHR46401">
    <property type="entry name" value="GLYCOSYLTRANSFERASE WBBK-RELATED"/>
    <property type="match status" value="1"/>
</dbReference>
<gene>
    <name evidence="4" type="ORF">OEV98_06460</name>
</gene>
<dbReference type="Gene3D" id="3.40.50.2000">
    <property type="entry name" value="Glycogen Phosphorylase B"/>
    <property type="match status" value="2"/>
</dbReference>
<name>A0AAE3IRP8_9BACI</name>
<feature type="domain" description="Glycosyl transferase family 1" evidence="2">
    <location>
        <begin position="185"/>
        <end position="339"/>
    </location>
</feature>
<evidence type="ECO:0000313" key="5">
    <source>
        <dbReference type="Proteomes" id="UP001209318"/>
    </source>
</evidence>
<dbReference type="SUPFAM" id="SSF53756">
    <property type="entry name" value="UDP-Glycosyltransferase/glycogen phosphorylase"/>
    <property type="match status" value="1"/>
</dbReference>
<dbReference type="FunFam" id="3.40.50.2000:FF:000119">
    <property type="entry name" value="Glycosyl transferase group 1"/>
    <property type="match status" value="1"/>
</dbReference>
<evidence type="ECO:0000259" key="2">
    <source>
        <dbReference type="Pfam" id="PF00534"/>
    </source>
</evidence>
<dbReference type="PANTHER" id="PTHR46401:SF2">
    <property type="entry name" value="GLYCOSYLTRANSFERASE WBBK-RELATED"/>
    <property type="match status" value="1"/>
</dbReference>
<protein>
    <submittedName>
        <fullName evidence="4">Glycosyltransferase family 4 protein</fullName>
    </submittedName>
</protein>
<dbReference type="AlphaFoldDB" id="A0AAE3IRP8"/>
<dbReference type="InterPro" id="IPR028098">
    <property type="entry name" value="Glyco_trans_4-like_N"/>
</dbReference>
<dbReference type="GO" id="GO:0016757">
    <property type="term" value="F:glycosyltransferase activity"/>
    <property type="evidence" value="ECO:0007669"/>
    <property type="project" value="InterPro"/>
</dbReference>
<keyword evidence="5" id="KW-1185">Reference proteome</keyword>
<evidence type="ECO:0000259" key="3">
    <source>
        <dbReference type="Pfam" id="PF13439"/>
    </source>
</evidence>
<evidence type="ECO:0000313" key="4">
    <source>
        <dbReference type="EMBL" id="MCU9613192.1"/>
    </source>
</evidence>
<proteinExistence type="predicted"/>
<comment type="caution">
    <text evidence="4">The sequence shown here is derived from an EMBL/GenBank/DDBJ whole genome shotgun (WGS) entry which is preliminary data.</text>
</comment>
<dbReference type="EMBL" id="JAOUSF010000002">
    <property type="protein sequence ID" value="MCU9613192.1"/>
    <property type="molecule type" value="Genomic_DNA"/>
</dbReference>
<evidence type="ECO:0000256" key="1">
    <source>
        <dbReference type="ARBA" id="ARBA00022679"/>
    </source>
</evidence>
<dbReference type="Pfam" id="PF13439">
    <property type="entry name" value="Glyco_transf_4"/>
    <property type="match status" value="1"/>
</dbReference>
<dbReference type="Proteomes" id="UP001209318">
    <property type="component" value="Unassembled WGS sequence"/>
</dbReference>
<dbReference type="Pfam" id="PF00534">
    <property type="entry name" value="Glycos_transf_1"/>
    <property type="match status" value="1"/>
</dbReference>
<feature type="domain" description="Glycosyltransferase subfamily 4-like N-terminal" evidence="3">
    <location>
        <begin position="15"/>
        <end position="176"/>
    </location>
</feature>
<keyword evidence="1" id="KW-0808">Transferase</keyword>